<dbReference type="AlphaFoldDB" id="A0A3M7QLY0"/>
<protein>
    <submittedName>
        <fullName evidence="1">Uncharacterized protein</fullName>
    </submittedName>
</protein>
<sequence>MKGPEELNNLFKKTDFLFSIISDQVLMIDFNIIRIERIYRILYCDNKISAKKLKIRNCLPLQNQNKKSKTTAWNQENS</sequence>
<comment type="caution">
    <text evidence="1">The sequence shown here is derived from an EMBL/GenBank/DDBJ whole genome shotgun (WGS) entry which is preliminary data.</text>
</comment>
<proteinExistence type="predicted"/>
<gene>
    <name evidence="1" type="ORF">BpHYR1_038615</name>
</gene>
<keyword evidence="2" id="KW-1185">Reference proteome</keyword>
<dbReference type="Proteomes" id="UP000276133">
    <property type="component" value="Unassembled WGS sequence"/>
</dbReference>
<evidence type="ECO:0000313" key="1">
    <source>
        <dbReference type="EMBL" id="RNA12283.1"/>
    </source>
</evidence>
<dbReference type="EMBL" id="REGN01005727">
    <property type="protein sequence ID" value="RNA12283.1"/>
    <property type="molecule type" value="Genomic_DNA"/>
</dbReference>
<accession>A0A3M7QLY0</accession>
<evidence type="ECO:0000313" key="2">
    <source>
        <dbReference type="Proteomes" id="UP000276133"/>
    </source>
</evidence>
<reference evidence="1 2" key="1">
    <citation type="journal article" date="2018" name="Sci. Rep.">
        <title>Genomic signatures of local adaptation to the degree of environmental predictability in rotifers.</title>
        <authorList>
            <person name="Franch-Gras L."/>
            <person name="Hahn C."/>
            <person name="Garcia-Roger E.M."/>
            <person name="Carmona M.J."/>
            <person name="Serra M."/>
            <person name="Gomez A."/>
        </authorList>
    </citation>
    <scope>NUCLEOTIDE SEQUENCE [LARGE SCALE GENOMIC DNA]</scope>
    <source>
        <strain evidence="1">HYR1</strain>
    </source>
</reference>
<organism evidence="1 2">
    <name type="scientific">Brachionus plicatilis</name>
    <name type="common">Marine rotifer</name>
    <name type="synonym">Brachionus muelleri</name>
    <dbReference type="NCBI Taxonomy" id="10195"/>
    <lineage>
        <taxon>Eukaryota</taxon>
        <taxon>Metazoa</taxon>
        <taxon>Spiralia</taxon>
        <taxon>Gnathifera</taxon>
        <taxon>Rotifera</taxon>
        <taxon>Eurotatoria</taxon>
        <taxon>Monogononta</taxon>
        <taxon>Pseudotrocha</taxon>
        <taxon>Ploima</taxon>
        <taxon>Brachionidae</taxon>
        <taxon>Brachionus</taxon>
    </lineage>
</organism>
<name>A0A3M7QLY0_BRAPC</name>